<evidence type="ECO:0000313" key="3">
    <source>
        <dbReference type="Proteomes" id="UP000654918"/>
    </source>
</evidence>
<evidence type="ECO:0000313" key="2">
    <source>
        <dbReference type="EMBL" id="KAF6837399.1"/>
    </source>
</evidence>
<name>A0A8H6KTH4_9PEZI</name>
<keyword evidence="1" id="KW-0732">Signal</keyword>
<feature type="signal peptide" evidence="1">
    <location>
        <begin position="1"/>
        <end position="17"/>
    </location>
</feature>
<proteinExistence type="predicted"/>
<comment type="caution">
    <text evidence="2">The sequence shown here is derived from an EMBL/GenBank/DDBJ whole genome shotgun (WGS) entry which is preliminary data.</text>
</comment>
<sequence>MMFVGIMVVSVSVTVKAWNFDSRSMSGLPGTPRIDRRRAQVIHAYGLGGRCPVVRGSTTVHRDDADGPAGEYIGRANPTCLQDSRILEDGDKTGFFGLRPRNPATPLDINVFFKPAGWVVCGRGSLITSQFGRDGLRWL</sequence>
<keyword evidence="3" id="KW-1185">Reference proteome</keyword>
<dbReference type="EMBL" id="WIGO01000025">
    <property type="protein sequence ID" value="KAF6837399.1"/>
    <property type="molecule type" value="Genomic_DNA"/>
</dbReference>
<protein>
    <submittedName>
        <fullName evidence="2">Uncharacterized protein</fullName>
    </submittedName>
</protein>
<reference evidence="2" key="1">
    <citation type="journal article" date="2020" name="Phytopathology">
        <title>Genome Sequence Resources of Colletotrichum truncatum, C. plurivorum, C. musicola, and C. sojae: Four Species Pathogenic to Soybean (Glycine max).</title>
        <authorList>
            <person name="Rogerio F."/>
            <person name="Boufleur T.R."/>
            <person name="Ciampi-Guillardi M."/>
            <person name="Sukno S.A."/>
            <person name="Thon M.R."/>
            <person name="Massola Junior N.S."/>
            <person name="Baroncelli R."/>
        </authorList>
    </citation>
    <scope>NUCLEOTIDE SEQUENCE</scope>
    <source>
        <strain evidence="2">LFN00145</strain>
    </source>
</reference>
<dbReference type="AlphaFoldDB" id="A0A8H6KTH4"/>
<gene>
    <name evidence="2" type="ORF">CPLU01_03023</name>
</gene>
<accession>A0A8H6KTH4</accession>
<dbReference type="Proteomes" id="UP000654918">
    <property type="component" value="Unassembled WGS sequence"/>
</dbReference>
<organism evidence="2 3">
    <name type="scientific">Colletotrichum plurivorum</name>
    <dbReference type="NCBI Taxonomy" id="2175906"/>
    <lineage>
        <taxon>Eukaryota</taxon>
        <taxon>Fungi</taxon>
        <taxon>Dikarya</taxon>
        <taxon>Ascomycota</taxon>
        <taxon>Pezizomycotina</taxon>
        <taxon>Sordariomycetes</taxon>
        <taxon>Hypocreomycetidae</taxon>
        <taxon>Glomerellales</taxon>
        <taxon>Glomerellaceae</taxon>
        <taxon>Colletotrichum</taxon>
        <taxon>Colletotrichum orchidearum species complex</taxon>
    </lineage>
</organism>
<feature type="chain" id="PRO_5034247245" evidence="1">
    <location>
        <begin position="18"/>
        <end position="139"/>
    </location>
</feature>
<evidence type="ECO:0000256" key="1">
    <source>
        <dbReference type="SAM" id="SignalP"/>
    </source>
</evidence>